<reference evidence="2" key="1">
    <citation type="journal article" date="2013" name="PLoS ONE">
        <title>Direct detection of alternative open reading frames translation products in human significantly expands the proteome.</title>
        <authorList>
            <person name="Vanderperre B."/>
            <person name="Lucier J.-F."/>
            <person name="Motard J."/>
            <person name="Tremblay G."/>
            <person name="Vanderperre S."/>
            <person name="Wisztorski M."/>
            <person name="Salzet M."/>
            <person name="Boisvert F.-M."/>
            <person name="Roucou X."/>
        </authorList>
    </citation>
    <scope>NUCLEOTIDE SEQUENCE</scope>
</reference>
<dbReference type="AlphaFoldDB" id="L8E8Y7"/>
<dbReference type="ChiTaRS" id="SLIT3">
    <property type="organism name" value="human"/>
</dbReference>
<organism evidence="2">
    <name type="scientific">Homo sapiens</name>
    <name type="common">Human</name>
    <dbReference type="NCBI Taxonomy" id="9606"/>
    <lineage>
        <taxon>Eukaryota</taxon>
        <taxon>Metazoa</taxon>
        <taxon>Chordata</taxon>
        <taxon>Craniata</taxon>
        <taxon>Vertebrata</taxon>
        <taxon>Euteleostomi</taxon>
        <taxon>Mammalia</taxon>
        <taxon>Eutheria</taxon>
        <taxon>Euarchontoglires</taxon>
        <taxon>Primates</taxon>
        <taxon>Haplorrhini</taxon>
        <taxon>Catarrhini</taxon>
        <taxon>Hominidae</taxon>
        <taxon>Homo</taxon>
    </lineage>
</organism>
<dbReference type="OrthoDB" id="283575at2759"/>
<feature type="compositionally biased region" description="Basic and acidic residues" evidence="1">
    <location>
        <begin position="1"/>
        <end position="11"/>
    </location>
</feature>
<name>L8E8Y7_HUMAN</name>
<proteinExistence type="predicted"/>
<accession>L8E8Y7</accession>
<evidence type="ECO:0000313" key="2">
    <source>
        <dbReference type="EMBL" id="CCQ43196.1"/>
    </source>
</evidence>
<sequence length="66" mass="7285">MRPVRVPERGPVHRGAAGAHLPLPTRLRRPQMREAHHCQLRGQRLLRGTGLRQGPTPGQHLPAGGH</sequence>
<gene>
    <name evidence="2" type="primary">SLIT3</name>
</gene>
<evidence type="ECO:0000256" key="1">
    <source>
        <dbReference type="SAM" id="MobiDB-lite"/>
    </source>
</evidence>
<feature type="compositionally biased region" description="Low complexity" evidence="1">
    <location>
        <begin position="43"/>
        <end position="54"/>
    </location>
</feature>
<dbReference type="EMBL" id="HF583699">
    <property type="protein sequence ID" value="CCQ43196.1"/>
    <property type="molecule type" value="Genomic_DNA"/>
</dbReference>
<feature type="region of interest" description="Disordered" evidence="1">
    <location>
        <begin position="1"/>
        <end position="30"/>
    </location>
</feature>
<feature type="region of interest" description="Disordered" evidence="1">
    <location>
        <begin position="43"/>
        <end position="66"/>
    </location>
</feature>
<protein>
    <submittedName>
        <fullName evidence="2">Alternative protein SLIT3</fullName>
    </submittedName>
</protein>